<accession>A0ABS4K9H4</accession>
<reference evidence="1 2" key="1">
    <citation type="submission" date="2021-03" db="EMBL/GenBank/DDBJ databases">
        <title>Genomic Encyclopedia of Type Strains, Phase IV (KMG-IV): sequencing the most valuable type-strain genomes for metagenomic binning, comparative biology and taxonomic classification.</title>
        <authorList>
            <person name="Goeker M."/>
        </authorList>
    </citation>
    <scope>NUCLEOTIDE SEQUENCE [LARGE SCALE GENOMIC DNA]</scope>
    <source>
        <strain evidence="1 2">DSM 28650</strain>
    </source>
</reference>
<protein>
    <submittedName>
        <fullName evidence="1">Uncharacterized protein</fullName>
    </submittedName>
</protein>
<gene>
    <name evidence="1" type="ORF">J2Z44_004302</name>
</gene>
<sequence length="394" mass="46995">MINTDFKISNTLLEKVNRNIYLILELYIETCKGLDYEDILDEIFPFHFVRKNKEKCIEVIEELKEYTTDFYLHELNPVQQYALFHLIEWWLEVTEYEFEEIIDEKELISEEDIYVAENINNIDNYKSILFSDWDFLEEGLAHDLEYYKIYGPAYEELRDINLEDYLELLPDDKKMEFFRTKNKYETYLKLETNIPKHEQLVIKQLYNAIMLRQNDPRRLQSTTETELSDDVSDIAKEKLHENGIIIAREMPSGYSKKNIGECDFYIYTYKDGIYRTIAIGENKEWGNFENQLKQLIGYMTQDVEFGFTILFNKSVQSSTALTKRLEMLKNFYVEVDGNKIFQIVGDILEIKSMNDVLVTKHENPERKGTYFKIYHFIINANSGERKESALQARR</sequence>
<keyword evidence="2" id="KW-1185">Reference proteome</keyword>
<dbReference type="RefSeq" id="WP_021285688.1">
    <property type="nucleotide sequence ID" value="NZ_JAGGLL010000073.1"/>
</dbReference>
<comment type="caution">
    <text evidence="1">The sequence shown here is derived from an EMBL/GenBank/DDBJ whole genome shotgun (WGS) entry which is preliminary data.</text>
</comment>
<organism evidence="1 2">
    <name type="scientific">Clostridium punense</name>
    <dbReference type="NCBI Taxonomy" id="1054297"/>
    <lineage>
        <taxon>Bacteria</taxon>
        <taxon>Bacillati</taxon>
        <taxon>Bacillota</taxon>
        <taxon>Clostridia</taxon>
        <taxon>Eubacteriales</taxon>
        <taxon>Clostridiaceae</taxon>
        <taxon>Clostridium</taxon>
    </lineage>
</organism>
<dbReference type="EMBL" id="JAGGLL010000073">
    <property type="protein sequence ID" value="MBP2024433.1"/>
    <property type="molecule type" value="Genomic_DNA"/>
</dbReference>
<proteinExistence type="predicted"/>
<evidence type="ECO:0000313" key="2">
    <source>
        <dbReference type="Proteomes" id="UP001519308"/>
    </source>
</evidence>
<dbReference type="Proteomes" id="UP001519308">
    <property type="component" value="Unassembled WGS sequence"/>
</dbReference>
<name>A0ABS4K9H4_9CLOT</name>
<evidence type="ECO:0000313" key="1">
    <source>
        <dbReference type="EMBL" id="MBP2024433.1"/>
    </source>
</evidence>